<gene>
    <name evidence="1" type="ORF">J3359_14325</name>
</gene>
<keyword evidence="2" id="KW-1185">Reference proteome</keyword>
<dbReference type="Proteomes" id="UP000663920">
    <property type="component" value="Chromosome"/>
</dbReference>
<dbReference type="KEGG" id="pcea:J3359_14325"/>
<sequence>MTSNQEELFQKVLESLEEKTTEQNMFNGYLALFPEEWKQRKILYSKFNRSKQFGKTIPLPKPEVSLRKEIRVWLKKQVL</sequence>
<protein>
    <submittedName>
        <fullName evidence="1">Uncharacterized protein</fullName>
    </submittedName>
</protein>
<proteinExistence type="predicted"/>
<evidence type="ECO:0000313" key="1">
    <source>
        <dbReference type="EMBL" id="QTE21977.1"/>
    </source>
</evidence>
<dbReference type="AlphaFoldDB" id="A0A975H618"/>
<accession>A0A975H618</accession>
<evidence type="ECO:0000313" key="2">
    <source>
        <dbReference type="Proteomes" id="UP000663920"/>
    </source>
</evidence>
<dbReference type="EMBL" id="CP071869">
    <property type="protein sequence ID" value="QTE21977.1"/>
    <property type="molecule type" value="Genomic_DNA"/>
</dbReference>
<reference evidence="1 2" key="1">
    <citation type="submission" date="2021-03" db="EMBL/GenBank/DDBJ databases">
        <title>Complete genome of Polaribacter_sp.SM13.</title>
        <authorList>
            <person name="Jeong S.W."/>
            <person name="Bae J.W."/>
        </authorList>
    </citation>
    <scope>NUCLEOTIDE SEQUENCE [LARGE SCALE GENOMIC DNA]</scope>
    <source>
        <strain evidence="1 2">SM13</strain>
    </source>
</reference>
<name>A0A975H618_9FLAO</name>
<organism evidence="1 2">
    <name type="scientific">Polaribacter cellanae</name>
    <dbReference type="NCBI Taxonomy" id="2818493"/>
    <lineage>
        <taxon>Bacteria</taxon>
        <taxon>Pseudomonadati</taxon>
        <taxon>Bacteroidota</taxon>
        <taxon>Flavobacteriia</taxon>
        <taxon>Flavobacteriales</taxon>
        <taxon>Flavobacteriaceae</taxon>
    </lineage>
</organism>
<dbReference type="RefSeq" id="WP_208077581.1">
    <property type="nucleotide sequence ID" value="NZ_CP071869.1"/>
</dbReference>